<evidence type="ECO:0000313" key="1">
    <source>
        <dbReference type="EMBL" id="QQV75213.1"/>
    </source>
</evidence>
<proteinExistence type="predicted"/>
<dbReference type="RefSeq" id="WP_246437693.1">
    <property type="nucleotide sequence ID" value="NZ_CP060138.2"/>
</dbReference>
<organism evidence="1 2">
    <name type="scientific">Rickettsia tillamookensis</name>
    <dbReference type="NCBI Taxonomy" id="2761623"/>
    <lineage>
        <taxon>Bacteria</taxon>
        <taxon>Pseudomonadati</taxon>
        <taxon>Pseudomonadota</taxon>
        <taxon>Alphaproteobacteria</taxon>
        <taxon>Rickettsiales</taxon>
        <taxon>Rickettsiaceae</taxon>
        <taxon>Rickettsieae</taxon>
        <taxon>Rickettsia</taxon>
        <taxon>spotted fever group</taxon>
    </lineage>
</organism>
<reference evidence="1 2" key="1">
    <citation type="journal article" date="2021" name="Int. J. Syst. Evol. Microbiol.">
        <title>Characterization of a novel transitional group Rickettsia species (Rickettsia tillamookensis sp. nov.) from the western black-legged tick, Ixodes pacificus.</title>
        <authorList>
            <person name="Gauthier D.T."/>
            <person name="Karpathy S.E."/>
            <person name="Grizzard S.L."/>
            <person name="Batra D."/>
            <person name="Rowe L.A."/>
            <person name="Paddock C.D."/>
        </authorList>
    </citation>
    <scope>NUCLEOTIDE SEQUENCE [LARGE SCALE GENOMIC DNA]</scope>
    <source>
        <strain evidence="1 2">Tillamook 23</strain>
    </source>
</reference>
<evidence type="ECO:0000313" key="2">
    <source>
        <dbReference type="Proteomes" id="UP000595296"/>
    </source>
</evidence>
<dbReference type="EMBL" id="CP060138">
    <property type="protein sequence ID" value="QQV75213.1"/>
    <property type="molecule type" value="Genomic_DNA"/>
</dbReference>
<accession>A0A9E6MHN6</accession>
<name>A0A9E6MHN6_9RICK</name>
<gene>
    <name evidence="1" type="ORF">H6P87_00762</name>
</gene>
<keyword evidence="2" id="KW-1185">Reference proteome</keyword>
<protein>
    <submittedName>
        <fullName evidence="1">Uncharacterized protein</fullName>
    </submittedName>
</protein>
<sequence>MLEYAKTSGIDYCSLIRGWENNKGAAQGDQILKLLENNLQETKNHKIKSEIFSLILEEANKGEYGLYAIPNNYKNNENVKHAAAKHKEFVNDELETLTVCWATIEPTEELFEDESLEEESNISHNDFTPPPEMPQYIDLSNSEQLAALFSQATALANKATSTPGNYQAWQNHAGSILNNAELGEQPSTSSNTASSNRVEFNVKESINEINKLIKNYKIVISEEYINRVLETEDAEIIDQALNKPHFIKQELLIIVGNLTKSLGSHYASLNFVSKSLFVESDEFQNLAEFIEDLLPILDKESKALKYEYCKVITEGTSNPLQVLGSMFGGEPLNPLKTAAETYIKWYEENFSRSENFEITGSNLNNHEVDSLGDTLQADLDLD</sequence>
<dbReference type="Proteomes" id="UP000595296">
    <property type="component" value="Chromosome"/>
</dbReference>